<proteinExistence type="predicted"/>
<keyword evidence="3" id="KW-1185">Reference proteome</keyword>
<comment type="caution">
    <text evidence="2">The sequence shown here is derived from an EMBL/GenBank/DDBJ whole genome shotgun (WGS) entry which is preliminary data.</text>
</comment>
<organism evidence="2 3">
    <name type="scientific">Desulfotignum phosphitoxidans DSM 13687</name>
    <dbReference type="NCBI Taxonomy" id="1286635"/>
    <lineage>
        <taxon>Bacteria</taxon>
        <taxon>Pseudomonadati</taxon>
        <taxon>Thermodesulfobacteriota</taxon>
        <taxon>Desulfobacteria</taxon>
        <taxon>Desulfobacterales</taxon>
        <taxon>Desulfobacteraceae</taxon>
        <taxon>Desulfotignum</taxon>
    </lineage>
</organism>
<dbReference type="RefSeq" id="WP_006968648.1">
    <property type="nucleotide sequence ID" value="NZ_APJX01000016.1"/>
</dbReference>
<protein>
    <recommendedName>
        <fullName evidence="1">RiboL-PSP-HEPN domain-containing protein</fullName>
    </recommendedName>
</protein>
<dbReference type="Proteomes" id="UP000014216">
    <property type="component" value="Unassembled WGS sequence"/>
</dbReference>
<feature type="domain" description="RiboL-PSP-HEPN" evidence="1">
    <location>
        <begin position="67"/>
        <end position="254"/>
    </location>
</feature>
<accession>S0FW91</accession>
<evidence type="ECO:0000313" key="2">
    <source>
        <dbReference type="EMBL" id="EMS77404.1"/>
    </source>
</evidence>
<dbReference type="EMBL" id="APJX01000016">
    <property type="protein sequence ID" value="EMS77404.1"/>
    <property type="molecule type" value="Genomic_DNA"/>
</dbReference>
<dbReference type="AlphaFoldDB" id="S0FW91"/>
<dbReference type="InterPro" id="IPR041519">
    <property type="entry name" value="HEPN_RiboL-PSP"/>
</dbReference>
<evidence type="ECO:0000313" key="3">
    <source>
        <dbReference type="Proteomes" id="UP000014216"/>
    </source>
</evidence>
<gene>
    <name evidence="2" type="ORF">Dpo_16c00570</name>
</gene>
<dbReference type="Pfam" id="PF18735">
    <property type="entry name" value="HEPN_RiboL-PSP"/>
    <property type="match status" value="1"/>
</dbReference>
<sequence>MTTSINPQTIFNQNFAIVERLLQMYQLASDLRQSDLPDYFKQAVSNFWGVPENAQIRCVANDKIAILSHSAIRFPDANMEEGGVDFLLRQAVIMTCTSLETFLWETVCKVVPTLFRLRRSKVDERLKNLTLTLEEYIAVEKYNDPDLRLQKIILRNFEKKVLYDLKSIDQIANMLAIRNFWEQVEETCGEPARNLKRLIGDLLARRNQITHRADRPTERIDVDGHGLRKITFSWVNIRVQATKTLVLAIDEIITNSVEGIDKSI</sequence>
<evidence type="ECO:0000259" key="1">
    <source>
        <dbReference type="Pfam" id="PF18735"/>
    </source>
</evidence>
<name>S0FW91_9BACT</name>
<reference evidence="2 3" key="1">
    <citation type="journal article" date="2013" name="Genome Announc.">
        <title>Draft Genome Sequence of Desulfotignum phosphitoxidans DSM 13687 Strain FiPS-3.</title>
        <authorList>
            <person name="Poehlein A."/>
            <person name="Daniel R."/>
            <person name="Simeonova D.D."/>
        </authorList>
    </citation>
    <scope>NUCLEOTIDE SEQUENCE [LARGE SCALE GENOMIC DNA]</scope>
    <source>
        <strain evidence="2 3">DSM 13687</strain>
    </source>
</reference>
<dbReference type="OrthoDB" id="5525731at2"/>